<accession>A0A423VRX9</accession>
<gene>
    <name evidence="1" type="ORF">VSDG_07015</name>
</gene>
<sequence length="338" mass="38165">MEPEEGTGGFIEARLVKIFDELDEECEGGEGDEASLTEEERAENLLAAERDLLRRHMGLPRKAGDPAPRPPRNIAGFFIERAAREARCKLPTCWKPIPPGDYRLALAPGMDLEDWNRGQLGSVDYYHIRCFEEIADFSESAFLDRVYPVTRNTYNLRVLKGTGILDGKYLLDAGAESLVTAWSISRDRLIDDRDGVHREIDQTSKDFADLVLKAGTPGFKLPEPEGMMPQELWYRANHLAPVENDGPDDTEPWSLHEEYLDDSPESLDNKHDLSEMLELWSIHRRILHSEDGTPEMQVLVHKLRDQLGPKGLRAIERMSTVLMPDMQAIRFGALAGAS</sequence>
<dbReference type="OrthoDB" id="5104731at2759"/>
<reference evidence="1 2" key="1">
    <citation type="submission" date="2015-09" db="EMBL/GenBank/DDBJ databases">
        <title>Host preference determinants of Valsa canker pathogens revealed by comparative genomics.</title>
        <authorList>
            <person name="Yin Z."/>
            <person name="Huang L."/>
        </authorList>
    </citation>
    <scope>NUCLEOTIDE SEQUENCE [LARGE SCALE GENOMIC DNA]</scope>
    <source>
        <strain evidence="1 2">YSFL</strain>
    </source>
</reference>
<evidence type="ECO:0000313" key="2">
    <source>
        <dbReference type="Proteomes" id="UP000284375"/>
    </source>
</evidence>
<organism evidence="1 2">
    <name type="scientific">Cytospora chrysosperma</name>
    <name type="common">Cytospora canker fungus</name>
    <name type="synonym">Sphaeria chrysosperma</name>
    <dbReference type="NCBI Taxonomy" id="252740"/>
    <lineage>
        <taxon>Eukaryota</taxon>
        <taxon>Fungi</taxon>
        <taxon>Dikarya</taxon>
        <taxon>Ascomycota</taxon>
        <taxon>Pezizomycotina</taxon>
        <taxon>Sordariomycetes</taxon>
        <taxon>Sordariomycetidae</taxon>
        <taxon>Diaporthales</taxon>
        <taxon>Cytosporaceae</taxon>
        <taxon>Cytospora</taxon>
    </lineage>
</organism>
<protein>
    <submittedName>
        <fullName evidence="1">Uncharacterized protein</fullName>
    </submittedName>
</protein>
<comment type="caution">
    <text evidence="1">The sequence shown here is derived from an EMBL/GenBank/DDBJ whole genome shotgun (WGS) entry which is preliminary data.</text>
</comment>
<name>A0A423VRX9_CYTCH</name>
<dbReference type="EMBL" id="LJZO01000031">
    <property type="protein sequence ID" value="ROV93775.1"/>
    <property type="molecule type" value="Genomic_DNA"/>
</dbReference>
<dbReference type="Proteomes" id="UP000284375">
    <property type="component" value="Unassembled WGS sequence"/>
</dbReference>
<keyword evidence="2" id="KW-1185">Reference proteome</keyword>
<evidence type="ECO:0000313" key="1">
    <source>
        <dbReference type="EMBL" id="ROV93775.1"/>
    </source>
</evidence>
<dbReference type="STRING" id="252740.A0A423VRX9"/>
<proteinExistence type="predicted"/>
<dbReference type="AlphaFoldDB" id="A0A423VRX9"/>